<dbReference type="GO" id="GO:0000976">
    <property type="term" value="F:transcription cis-regulatory region binding"/>
    <property type="evidence" value="ECO:0007669"/>
    <property type="project" value="TreeGrafter"/>
</dbReference>
<dbReference type="Pfam" id="PF12833">
    <property type="entry name" value="HTH_18"/>
    <property type="match status" value="1"/>
</dbReference>
<dbReference type="GO" id="GO:0003700">
    <property type="term" value="F:DNA-binding transcription factor activity"/>
    <property type="evidence" value="ECO:0007669"/>
    <property type="project" value="InterPro"/>
</dbReference>
<dbReference type="Gene3D" id="1.10.10.60">
    <property type="entry name" value="Homeodomain-like"/>
    <property type="match status" value="1"/>
</dbReference>
<protein>
    <submittedName>
        <fullName evidence="5">AraC family transcriptional regulator</fullName>
    </submittedName>
</protein>
<keyword evidence="1" id="KW-0805">Transcription regulation</keyword>
<dbReference type="OrthoDB" id="6816069at2"/>
<dbReference type="InterPro" id="IPR009057">
    <property type="entry name" value="Homeodomain-like_sf"/>
</dbReference>
<dbReference type="InterPro" id="IPR018060">
    <property type="entry name" value="HTH_AraC"/>
</dbReference>
<evidence type="ECO:0000313" key="5">
    <source>
        <dbReference type="EMBL" id="TKB56535.1"/>
    </source>
</evidence>
<evidence type="ECO:0000256" key="2">
    <source>
        <dbReference type="ARBA" id="ARBA00023125"/>
    </source>
</evidence>
<keyword evidence="3" id="KW-0804">Transcription</keyword>
<dbReference type="Pfam" id="PF12625">
    <property type="entry name" value="Arabinose_bd"/>
    <property type="match status" value="1"/>
</dbReference>
<keyword evidence="2" id="KW-0238">DNA-binding</keyword>
<reference evidence="5 6" key="1">
    <citation type="submission" date="2019-04" db="EMBL/GenBank/DDBJ databases">
        <authorList>
            <person name="Hwang J.C."/>
        </authorList>
    </citation>
    <scope>NUCLEOTIDE SEQUENCE [LARGE SCALE GENOMIC DNA]</scope>
    <source>
        <strain evidence="5 6">IMCC35002</strain>
    </source>
</reference>
<dbReference type="Proteomes" id="UP000305675">
    <property type="component" value="Unassembled WGS sequence"/>
</dbReference>
<evidence type="ECO:0000256" key="3">
    <source>
        <dbReference type="ARBA" id="ARBA00023163"/>
    </source>
</evidence>
<evidence type="ECO:0000259" key="4">
    <source>
        <dbReference type="PROSITE" id="PS01124"/>
    </source>
</evidence>
<sequence>MIQVIRLTSLMGFEQLVKQLGGNPKALLARFNLPSLKPDLADHTFVRFEQLSNLFEYSAATLNTPDFGLRLSEYQGLEILGNIAVVARNSETVDEAIKNISRYSNIYCPSMRISRSHTLANATTFIGIEFENTKVAGIRQTYELSIANCFKIFKLLTDHKTQPLQVQFMHSKVDDAVDYQGYFGCPVLFNQPRCGALLDSQSYRGQVINADHRAFRLATEHLEQHPLGQFGQISGQTSELIRYLLPTASCSINSVARELGLNKRTLQRKLSQEGSRFDVLLATERRTVAERYLRQPHMSLEHIASLLGYAEQAIFTRACKRWFNQTPSQYRQQLRLKTQWQGSSTVTNQNR</sequence>
<dbReference type="EMBL" id="SWCJ01000003">
    <property type="protein sequence ID" value="TKB56535.1"/>
    <property type="molecule type" value="Genomic_DNA"/>
</dbReference>
<comment type="caution">
    <text evidence="5">The sequence shown here is derived from an EMBL/GenBank/DDBJ whole genome shotgun (WGS) entry which is preliminary data.</text>
</comment>
<evidence type="ECO:0000256" key="1">
    <source>
        <dbReference type="ARBA" id="ARBA00023015"/>
    </source>
</evidence>
<dbReference type="RefSeq" id="WP_136862339.1">
    <property type="nucleotide sequence ID" value="NZ_SWCJ01000003.1"/>
</dbReference>
<dbReference type="AlphaFoldDB" id="A0A4U1BQT3"/>
<dbReference type="InterPro" id="IPR032687">
    <property type="entry name" value="AraC-type_N"/>
</dbReference>
<gene>
    <name evidence="5" type="ORF">FCL42_05220</name>
</gene>
<organism evidence="5 6">
    <name type="scientific">Ferrimonas aestuarii</name>
    <dbReference type="NCBI Taxonomy" id="2569539"/>
    <lineage>
        <taxon>Bacteria</taxon>
        <taxon>Pseudomonadati</taxon>
        <taxon>Pseudomonadota</taxon>
        <taxon>Gammaproteobacteria</taxon>
        <taxon>Alteromonadales</taxon>
        <taxon>Ferrimonadaceae</taxon>
        <taxon>Ferrimonas</taxon>
    </lineage>
</organism>
<dbReference type="PROSITE" id="PS01124">
    <property type="entry name" value="HTH_ARAC_FAMILY_2"/>
    <property type="match status" value="1"/>
</dbReference>
<dbReference type="GO" id="GO:0005829">
    <property type="term" value="C:cytosol"/>
    <property type="evidence" value="ECO:0007669"/>
    <property type="project" value="TreeGrafter"/>
</dbReference>
<proteinExistence type="predicted"/>
<evidence type="ECO:0000313" key="6">
    <source>
        <dbReference type="Proteomes" id="UP000305675"/>
    </source>
</evidence>
<feature type="domain" description="HTH araC/xylS-type" evidence="4">
    <location>
        <begin position="235"/>
        <end position="333"/>
    </location>
</feature>
<keyword evidence="6" id="KW-1185">Reference proteome</keyword>
<dbReference type="PANTHER" id="PTHR47894:SF4">
    <property type="entry name" value="HTH-TYPE TRANSCRIPTIONAL REGULATOR GADX"/>
    <property type="match status" value="1"/>
</dbReference>
<dbReference type="SMART" id="SM00342">
    <property type="entry name" value="HTH_ARAC"/>
    <property type="match status" value="1"/>
</dbReference>
<dbReference type="PANTHER" id="PTHR47894">
    <property type="entry name" value="HTH-TYPE TRANSCRIPTIONAL REGULATOR GADX"/>
    <property type="match status" value="1"/>
</dbReference>
<dbReference type="SUPFAM" id="SSF46689">
    <property type="entry name" value="Homeodomain-like"/>
    <property type="match status" value="1"/>
</dbReference>
<accession>A0A4U1BQT3</accession>
<name>A0A4U1BQT3_9GAMM</name>